<evidence type="ECO:0000256" key="1">
    <source>
        <dbReference type="ARBA" id="ARBA00004196"/>
    </source>
</evidence>
<organism evidence="9 10">
    <name type="scientific">Peptoniphilus lacrimalis</name>
    <dbReference type="NCBI Taxonomy" id="33031"/>
    <lineage>
        <taxon>Bacteria</taxon>
        <taxon>Bacillati</taxon>
        <taxon>Bacillota</taxon>
        <taxon>Tissierellia</taxon>
        <taxon>Tissierellales</taxon>
        <taxon>Peptoniphilaceae</taxon>
        <taxon>Peptoniphilus</taxon>
    </lineage>
</organism>
<gene>
    <name evidence="9" type="primary">artP_1</name>
    <name evidence="9" type="ORF">NCTC13149_01675</name>
</gene>
<feature type="domain" description="Solute-binding protein family 3/N-terminal" evidence="7">
    <location>
        <begin position="63"/>
        <end position="283"/>
    </location>
</feature>
<feature type="domain" description="Ionotropic glutamate receptor C-terminal" evidence="8">
    <location>
        <begin position="63"/>
        <end position="282"/>
    </location>
</feature>
<evidence type="ECO:0000259" key="8">
    <source>
        <dbReference type="SMART" id="SM00079"/>
    </source>
</evidence>
<dbReference type="OrthoDB" id="9774451at2"/>
<dbReference type="InterPro" id="IPR001320">
    <property type="entry name" value="Iontro_rcpt_C"/>
</dbReference>
<dbReference type="GO" id="GO:0030313">
    <property type="term" value="C:cell envelope"/>
    <property type="evidence" value="ECO:0007669"/>
    <property type="project" value="UniProtKB-SubCell"/>
</dbReference>
<feature type="signal peptide" evidence="6">
    <location>
        <begin position="1"/>
        <end position="20"/>
    </location>
</feature>
<dbReference type="PANTHER" id="PTHR35936:SF17">
    <property type="entry name" value="ARGININE-BINDING EXTRACELLULAR PROTEIN ARTP"/>
    <property type="match status" value="1"/>
</dbReference>
<feature type="chain" id="PRO_5039691569" evidence="6">
    <location>
        <begin position="21"/>
        <end position="296"/>
    </location>
</feature>
<evidence type="ECO:0000256" key="4">
    <source>
        <dbReference type="RuleBase" id="RU003744"/>
    </source>
</evidence>
<dbReference type="Gene3D" id="3.40.190.10">
    <property type="entry name" value="Periplasmic binding protein-like II"/>
    <property type="match status" value="2"/>
</dbReference>
<dbReference type="STRING" id="1122949.GCA_000378725_01334"/>
<feature type="coiled-coil region" evidence="5">
    <location>
        <begin position="25"/>
        <end position="56"/>
    </location>
</feature>
<dbReference type="InterPro" id="IPR001638">
    <property type="entry name" value="Solute-binding_3/MltF_N"/>
</dbReference>
<sequence length="296" mass="32431">MMKKVFMVISLLALVFTLVACSGSQENANKAINEAAKNAKQENTEANKEASDSSLEDIKTKGKIVLGTSADFPPLEWVSYKDGGESYKGLDIEIAKAIADSLGVKLEIKNMAFEGLITSLNAGDVDMIIAGMEASDERKKEVDFSAPYYSGGQSLVVRAEDKDKFKTLDDLKGHKIGTQLNTVQQTFAEEKFGSDVQGYDLNNVLIEQLKNKSVDALFLSELPAKEFAYLNKDLAFIEDIGAPKEKGFSVAIKKGNQTLLDEVTKIVSELKDSGKVDTWLDENIELSHQEVEEGNK</sequence>
<evidence type="ECO:0000313" key="10">
    <source>
        <dbReference type="Proteomes" id="UP000255517"/>
    </source>
</evidence>
<evidence type="ECO:0000256" key="6">
    <source>
        <dbReference type="SAM" id="SignalP"/>
    </source>
</evidence>
<evidence type="ECO:0000259" key="7">
    <source>
        <dbReference type="SMART" id="SM00062"/>
    </source>
</evidence>
<protein>
    <submittedName>
        <fullName evidence="9">Arginine-binding extracellular protein ArtP</fullName>
    </submittedName>
</protein>
<evidence type="ECO:0000256" key="5">
    <source>
        <dbReference type="SAM" id="Coils"/>
    </source>
</evidence>
<dbReference type="SUPFAM" id="SSF53850">
    <property type="entry name" value="Periplasmic binding protein-like II"/>
    <property type="match status" value="1"/>
</dbReference>
<dbReference type="EMBL" id="UGSZ01000001">
    <property type="protein sequence ID" value="SUB57817.1"/>
    <property type="molecule type" value="Genomic_DNA"/>
</dbReference>
<reference evidence="9 10" key="1">
    <citation type="submission" date="2018-06" db="EMBL/GenBank/DDBJ databases">
        <authorList>
            <consortium name="Pathogen Informatics"/>
            <person name="Doyle S."/>
        </authorList>
    </citation>
    <scope>NUCLEOTIDE SEQUENCE [LARGE SCALE GENOMIC DNA]</scope>
    <source>
        <strain evidence="9 10">NCTC13149</strain>
    </source>
</reference>
<comment type="similarity">
    <text evidence="2 4">Belongs to the bacterial solute-binding protein 3 family.</text>
</comment>
<evidence type="ECO:0000256" key="3">
    <source>
        <dbReference type="ARBA" id="ARBA00022729"/>
    </source>
</evidence>
<dbReference type="SMART" id="SM00062">
    <property type="entry name" value="PBPb"/>
    <property type="match status" value="1"/>
</dbReference>
<dbReference type="PANTHER" id="PTHR35936">
    <property type="entry name" value="MEMBRANE-BOUND LYTIC MUREIN TRANSGLYCOSYLASE F"/>
    <property type="match status" value="1"/>
</dbReference>
<dbReference type="PROSITE" id="PS01039">
    <property type="entry name" value="SBP_BACTERIAL_3"/>
    <property type="match status" value="1"/>
</dbReference>
<dbReference type="GO" id="GO:0015276">
    <property type="term" value="F:ligand-gated monoatomic ion channel activity"/>
    <property type="evidence" value="ECO:0007669"/>
    <property type="project" value="InterPro"/>
</dbReference>
<dbReference type="SMART" id="SM00079">
    <property type="entry name" value="PBPe"/>
    <property type="match status" value="1"/>
</dbReference>
<dbReference type="AlphaFoldDB" id="A0A379C881"/>
<proteinExistence type="inferred from homology"/>
<comment type="subcellular location">
    <subcellularLocation>
        <location evidence="1">Cell envelope</location>
    </subcellularLocation>
</comment>
<keyword evidence="5" id="KW-0175">Coiled coil</keyword>
<dbReference type="PROSITE" id="PS51257">
    <property type="entry name" value="PROKAR_LIPOPROTEIN"/>
    <property type="match status" value="1"/>
</dbReference>
<keyword evidence="3 6" id="KW-0732">Signal</keyword>
<evidence type="ECO:0000256" key="2">
    <source>
        <dbReference type="ARBA" id="ARBA00010333"/>
    </source>
</evidence>
<dbReference type="InterPro" id="IPR018313">
    <property type="entry name" value="SBP_3_CS"/>
</dbReference>
<dbReference type="Pfam" id="PF00497">
    <property type="entry name" value="SBP_bac_3"/>
    <property type="match status" value="1"/>
</dbReference>
<dbReference type="GO" id="GO:0016020">
    <property type="term" value="C:membrane"/>
    <property type="evidence" value="ECO:0007669"/>
    <property type="project" value="InterPro"/>
</dbReference>
<dbReference type="RefSeq" id="WP_009345740.1">
    <property type="nucleotide sequence ID" value="NZ_CP165621.1"/>
</dbReference>
<name>A0A379C881_9FIRM</name>
<dbReference type="Proteomes" id="UP000255517">
    <property type="component" value="Unassembled WGS sequence"/>
</dbReference>
<evidence type="ECO:0000313" key="9">
    <source>
        <dbReference type="EMBL" id="SUB57817.1"/>
    </source>
</evidence>
<accession>A0A379C881</accession>